<geneLocation type="plasmid" evidence="1">
    <name>p1</name>
</geneLocation>
<sequence length="120" mass="13292">MHRRELLTTAANPDARHDYLVELHGEPAPGTRLTLRYVPDRAVVTPDGVAAYLGALSDAAAATGPEALAVAVLDDLNNELIPRWVEVTVERTLPVPQRVVIEDRQPGWDNPHLFARMRRV</sequence>
<proteinExistence type="predicted"/>
<evidence type="ECO:0000313" key="2">
    <source>
        <dbReference type="Proteomes" id="UP000298596"/>
    </source>
</evidence>
<name>A0A4D8Q3Y3_AZOBR</name>
<protein>
    <submittedName>
        <fullName evidence="1">Uncharacterized protein</fullName>
    </submittedName>
</protein>
<reference evidence="1 2" key="1">
    <citation type="submission" date="2018-09" db="EMBL/GenBank/DDBJ databases">
        <title>Whole genome based analysis of evolution and adaptive divergence in Indian and Brazilian strains of Azospirillum brasilense.</title>
        <authorList>
            <person name="Singh C."/>
            <person name="Tripathi A.K."/>
        </authorList>
    </citation>
    <scope>NUCLEOTIDE SEQUENCE [LARGE SCALE GENOMIC DNA]</scope>
    <source>
        <strain evidence="1 2">MTCC4036</strain>
        <plasmid evidence="1 2">p1</plasmid>
    </source>
</reference>
<accession>A0A4D8Q3Y3</accession>
<gene>
    <name evidence="1" type="ORF">D3867_22905</name>
</gene>
<dbReference type="Proteomes" id="UP000298596">
    <property type="component" value="Plasmid p1"/>
</dbReference>
<evidence type="ECO:0000313" key="1">
    <source>
        <dbReference type="EMBL" id="QCO04728.1"/>
    </source>
</evidence>
<dbReference type="AlphaFoldDB" id="A0A4D8Q3Y3"/>
<dbReference type="EMBL" id="CP032331">
    <property type="protein sequence ID" value="QCO04728.1"/>
    <property type="molecule type" value="Genomic_DNA"/>
</dbReference>
<keyword evidence="1" id="KW-0614">Plasmid</keyword>
<organism evidence="1 2">
    <name type="scientific">Azospirillum brasilense</name>
    <dbReference type="NCBI Taxonomy" id="192"/>
    <lineage>
        <taxon>Bacteria</taxon>
        <taxon>Pseudomonadati</taxon>
        <taxon>Pseudomonadota</taxon>
        <taxon>Alphaproteobacteria</taxon>
        <taxon>Rhodospirillales</taxon>
        <taxon>Azospirillaceae</taxon>
        <taxon>Azospirillum</taxon>
    </lineage>
</organism>